<sequence>MGKSLTGFISTGIAGISFLLIFIAFATPNWLETDNKLHNPKFQRIGLWWVCFSNFQDPHYWYDTKFQNCWWIFEEEYYIIFDFLLPGFFVAVQFFFTVCFVFHLIAIPSTLLYLACSRENYRFVHLLIVLGKFSILLERICGTIAVYIFGAYGDGRDWMPNWEHNHIGWSYALAVIGVIGSYTAGILFLIEARRHKIKRKKAEKMHAAYHMEALKAGMQSNI</sequence>
<dbReference type="InParanoid" id="T1HN22"/>
<evidence type="ECO:0000313" key="6">
    <source>
        <dbReference type="Proteomes" id="UP000015103"/>
    </source>
</evidence>
<dbReference type="Gene3D" id="1.20.140.150">
    <property type="match status" value="1"/>
</dbReference>
<dbReference type="Pfam" id="PF13903">
    <property type="entry name" value="Claudin_2"/>
    <property type="match status" value="1"/>
</dbReference>
<proteinExistence type="predicted"/>
<dbReference type="EMBL" id="ACPB03015126">
    <property type="status" value="NOT_ANNOTATED_CDS"/>
    <property type="molecule type" value="Genomic_DNA"/>
</dbReference>
<evidence type="ECO:0000256" key="2">
    <source>
        <dbReference type="ARBA" id="ARBA00022692"/>
    </source>
</evidence>
<dbReference type="VEuPathDB" id="VectorBase:RPRC005446"/>
<dbReference type="AlphaFoldDB" id="T1HN22"/>
<dbReference type="PANTHER" id="PTHR21284:SF11">
    <property type="entry name" value="KUNE-KUNE"/>
    <property type="match status" value="1"/>
</dbReference>
<dbReference type="STRING" id="13249.T1HN22"/>
<evidence type="ECO:0000256" key="3">
    <source>
        <dbReference type="ARBA" id="ARBA00022989"/>
    </source>
</evidence>
<dbReference type="PANTHER" id="PTHR21284">
    <property type="entry name" value="EG:80H7.2 PROTEIN"/>
    <property type="match status" value="1"/>
</dbReference>
<protein>
    <submittedName>
        <fullName evidence="5">Uncharacterized protein</fullName>
    </submittedName>
</protein>
<dbReference type="GO" id="GO:0035151">
    <property type="term" value="P:regulation of tube size, open tracheal system"/>
    <property type="evidence" value="ECO:0007669"/>
    <property type="project" value="TreeGrafter"/>
</dbReference>
<keyword evidence="4" id="KW-0472">Membrane</keyword>
<name>T1HN22_RHOPR</name>
<dbReference type="HOGENOM" id="CLU_086785_0_0_1"/>
<dbReference type="GO" id="GO:0016020">
    <property type="term" value="C:membrane"/>
    <property type="evidence" value="ECO:0007669"/>
    <property type="project" value="UniProtKB-SubCell"/>
</dbReference>
<accession>T1HN22</accession>
<dbReference type="OMA" id="GFYISVQ"/>
<keyword evidence="3" id="KW-1133">Transmembrane helix</keyword>
<dbReference type="FunCoup" id="T1HN22">
    <property type="interactions" value="12"/>
</dbReference>
<evidence type="ECO:0000256" key="4">
    <source>
        <dbReference type="ARBA" id="ARBA00023136"/>
    </source>
</evidence>
<dbReference type="GO" id="GO:0005918">
    <property type="term" value="C:septate junction"/>
    <property type="evidence" value="ECO:0007669"/>
    <property type="project" value="TreeGrafter"/>
</dbReference>
<comment type="subcellular location">
    <subcellularLocation>
        <location evidence="1">Membrane</location>
        <topology evidence="1">Multi-pass membrane protein</topology>
    </subcellularLocation>
</comment>
<evidence type="ECO:0000256" key="1">
    <source>
        <dbReference type="ARBA" id="ARBA00004141"/>
    </source>
</evidence>
<keyword evidence="6" id="KW-1185">Reference proteome</keyword>
<keyword evidence="2" id="KW-0812">Transmembrane</keyword>
<reference evidence="5" key="1">
    <citation type="submission" date="2015-05" db="UniProtKB">
        <authorList>
            <consortium name="EnsemblMetazoa"/>
        </authorList>
    </citation>
    <scope>IDENTIFICATION</scope>
</reference>
<organism evidence="5 6">
    <name type="scientific">Rhodnius prolixus</name>
    <name type="common">Triatomid bug</name>
    <dbReference type="NCBI Taxonomy" id="13249"/>
    <lineage>
        <taxon>Eukaryota</taxon>
        <taxon>Metazoa</taxon>
        <taxon>Ecdysozoa</taxon>
        <taxon>Arthropoda</taxon>
        <taxon>Hexapoda</taxon>
        <taxon>Insecta</taxon>
        <taxon>Pterygota</taxon>
        <taxon>Neoptera</taxon>
        <taxon>Paraneoptera</taxon>
        <taxon>Hemiptera</taxon>
        <taxon>Heteroptera</taxon>
        <taxon>Panheteroptera</taxon>
        <taxon>Cimicomorpha</taxon>
        <taxon>Reduviidae</taxon>
        <taxon>Triatominae</taxon>
        <taxon>Rhodnius</taxon>
    </lineage>
</organism>
<dbReference type="GO" id="GO:0019991">
    <property type="term" value="P:septate junction assembly"/>
    <property type="evidence" value="ECO:0007669"/>
    <property type="project" value="TreeGrafter"/>
</dbReference>
<dbReference type="EnsemblMetazoa" id="RPRC005446-RA">
    <property type="protein sequence ID" value="RPRC005446-PA"/>
    <property type="gene ID" value="RPRC005446"/>
</dbReference>
<dbReference type="eggNOG" id="ENOG502RYV8">
    <property type="taxonomic scope" value="Eukaryota"/>
</dbReference>
<dbReference type="InterPro" id="IPR004031">
    <property type="entry name" value="PMP22/EMP/MP20/Claudin"/>
</dbReference>
<evidence type="ECO:0000313" key="5">
    <source>
        <dbReference type="EnsemblMetazoa" id="RPRC005446-PA"/>
    </source>
</evidence>
<dbReference type="Proteomes" id="UP000015103">
    <property type="component" value="Unassembled WGS sequence"/>
</dbReference>